<comment type="caution">
    <text evidence="2">The sequence shown here is derived from an EMBL/GenBank/DDBJ whole genome shotgun (WGS) entry which is preliminary data.</text>
</comment>
<feature type="compositionally biased region" description="Polar residues" evidence="1">
    <location>
        <begin position="202"/>
        <end position="211"/>
    </location>
</feature>
<feature type="non-terminal residue" evidence="2">
    <location>
        <position position="230"/>
    </location>
</feature>
<keyword evidence="3" id="KW-1185">Reference proteome</keyword>
<gene>
    <name evidence="2" type="ORF">MHI_LOCUS228888</name>
</gene>
<dbReference type="AlphaFoldDB" id="A0A6V7H2W1"/>
<proteinExistence type="predicted"/>
<protein>
    <submittedName>
        <fullName evidence="2">Uncharacterized protein</fullName>
    </submittedName>
</protein>
<dbReference type="OrthoDB" id="6242697at2759"/>
<feature type="region of interest" description="Disordered" evidence="1">
    <location>
        <begin position="202"/>
        <end position="230"/>
    </location>
</feature>
<dbReference type="Proteomes" id="UP000752696">
    <property type="component" value="Unassembled WGS sequence"/>
</dbReference>
<accession>A0A6V7H2W1</accession>
<evidence type="ECO:0000313" key="3">
    <source>
        <dbReference type="Proteomes" id="UP000752696"/>
    </source>
</evidence>
<sequence>MQQISETVRQIIEFEDLVSRLNRINDVGRPLANNTSAIERRTGNAITTPVTTTTTTLTRPTTTKPLPDWSSTNIVDPLLVPRYVAPGSVPEFQSELISKSATAVPVPASAPTSTSASAQFSSKQSPLSSCAHPNIEAAIKSTDHRLFNCSSTLDRRQKEGEIAPREQEQRVRVHIGIDEDLRMILEMDPSIVDGMPTSSPKLHGNSRNNNGHVAFARPLRSTRPQGWYRT</sequence>
<name>A0A6V7H2W1_9HYME</name>
<reference evidence="2" key="1">
    <citation type="submission" date="2020-07" db="EMBL/GenBank/DDBJ databases">
        <authorList>
            <person name="Nazaruddin N."/>
        </authorList>
    </citation>
    <scope>NUCLEOTIDE SEQUENCE</scope>
</reference>
<evidence type="ECO:0000313" key="2">
    <source>
        <dbReference type="EMBL" id="CAD1471346.1"/>
    </source>
</evidence>
<dbReference type="EMBL" id="CAJDYZ010004396">
    <property type="protein sequence ID" value="CAD1471346.1"/>
    <property type="molecule type" value="Genomic_DNA"/>
</dbReference>
<organism evidence="2 3">
    <name type="scientific">Heterotrigona itama</name>
    <dbReference type="NCBI Taxonomy" id="395501"/>
    <lineage>
        <taxon>Eukaryota</taxon>
        <taxon>Metazoa</taxon>
        <taxon>Ecdysozoa</taxon>
        <taxon>Arthropoda</taxon>
        <taxon>Hexapoda</taxon>
        <taxon>Insecta</taxon>
        <taxon>Pterygota</taxon>
        <taxon>Neoptera</taxon>
        <taxon>Endopterygota</taxon>
        <taxon>Hymenoptera</taxon>
        <taxon>Apocrita</taxon>
        <taxon>Aculeata</taxon>
        <taxon>Apoidea</taxon>
        <taxon>Anthophila</taxon>
        <taxon>Apidae</taxon>
        <taxon>Heterotrigona</taxon>
    </lineage>
</organism>
<evidence type="ECO:0000256" key="1">
    <source>
        <dbReference type="SAM" id="MobiDB-lite"/>
    </source>
</evidence>